<dbReference type="RefSeq" id="WP_132122951.1">
    <property type="nucleotide sequence ID" value="NZ_SLWS01000008.1"/>
</dbReference>
<keyword evidence="3" id="KW-1185">Reference proteome</keyword>
<dbReference type="AlphaFoldDB" id="A0A4R2JA94"/>
<dbReference type="OrthoDB" id="3669724at2"/>
<feature type="compositionally biased region" description="Low complexity" evidence="1">
    <location>
        <begin position="257"/>
        <end position="279"/>
    </location>
</feature>
<reference evidence="2 3" key="1">
    <citation type="submission" date="2019-03" db="EMBL/GenBank/DDBJ databases">
        <title>Genomic Encyclopedia of Type Strains, Phase IV (KMG-IV): sequencing the most valuable type-strain genomes for metagenomic binning, comparative biology and taxonomic classification.</title>
        <authorList>
            <person name="Goeker M."/>
        </authorList>
    </citation>
    <scope>NUCLEOTIDE SEQUENCE [LARGE SCALE GENOMIC DNA]</scope>
    <source>
        <strain evidence="2 3">DSM 45934</strain>
    </source>
</reference>
<dbReference type="Proteomes" id="UP000295680">
    <property type="component" value="Unassembled WGS sequence"/>
</dbReference>
<accession>A0A4R2JA94</accession>
<gene>
    <name evidence="2" type="ORF">EV192_108497</name>
</gene>
<sequence length="506" mass="52850">MAVAMKVTVAPDRISLRPGESADVELTIQNASQVVEHFAGSVVGLPSNDLYTCEPEVVKLRPREVGTLRMKITVPDRGGLVAGPYTLGLVVKSPYSQEVSRCEELPLEVQPAPALTMQVQPEVATGGKIAHYGVNLANEGNMPMAVTLSGTDPENRVGFKCEPKAMRLEPGQAAGANVTVNSDRPLTGQDVRRAVTLRANAGETVVEKPLTFVQTPRIKGGMMKFGALAAGLAVLGGLTYGGAKMMRDLKAQNTAQQSPLNQNNNGNNNNGNNNGQPSQSQPPPTSGGASSAPNSQGGQSSAPPPSSSQQAGPGATIPNNPNAQITTPIDFTVDASNQQYNRTTPLEPTHYGPQGVTMTNDPSGATTADCRNATLQLVRINPGTPAPGNPTAGVGVFLGSGLPAAPGNCAAVPVRFRFATPVKAINIQFAGLPDVAYTAEFTFQDGTSQIIAANGGQRITDKVLIGWESKQSNNKNAVSVTFGHQRDQQDSNKNIIMLKSLGFTVA</sequence>
<evidence type="ECO:0000313" key="2">
    <source>
        <dbReference type="EMBL" id="TCO55207.1"/>
    </source>
</evidence>
<feature type="compositionally biased region" description="Low complexity" evidence="1">
    <location>
        <begin position="286"/>
        <end position="315"/>
    </location>
</feature>
<proteinExistence type="predicted"/>
<name>A0A4R2JA94_9PSEU</name>
<protein>
    <submittedName>
        <fullName evidence="2">Uncharacterized protein</fullName>
    </submittedName>
</protein>
<feature type="region of interest" description="Disordered" evidence="1">
    <location>
        <begin position="257"/>
        <end position="327"/>
    </location>
</feature>
<comment type="caution">
    <text evidence="2">The sequence shown here is derived from an EMBL/GenBank/DDBJ whole genome shotgun (WGS) entry which is preliminary data.</text>
</comment>
<organism evidence="2 3">
    <name type="scientific">Actinocrispum wychmicini</name>
    <dbReference type="NCBI Taxonomy" id="1213861"/>
    <lineage>
        <taxon>Bacteria</taxon>
        <taxon>Bacillati</taxon>
        <taxon>Actinomycetota</taxon>
        <taxon>Actinomycetes</taxon>
        <taxon>Pseudonocardiales</taxon>
        <taxon>Pseudonocardiaceae</taxon>
        <taxon>Actinocrispum</taxon>
    </lineage>
</organism>
<evidence type="ECO:0000313" key="3">
    <source>
        <dbReference type="Proteomes" id="UP000295680"/>
    </source>
</evidence>
<evidence type="ECO:0000256" key="1">
    <source>
        <dbReference type="SAM" id="MobiDB-lite"/>
    </source>
</evidence>
<feature type="compositionally biased region" description="Polar residues" evidence="1">
    <location>
        <begin position="317"/>
        <end position="327"/>
    </location>
</feature>
<dbReference type="EMBL" id="SLWS01000008">
    <property type="protein sequence ID" value="TCO55207.1"/>
    <property type="molecule type" value="Genomic_DNA"/>
</dbReference>